<dbReference type="InterPro" id="IPR001320">
    <property type="entry name" value="Iontro_rcpt_C"/>
</dbReference>
<organism evidence="13 14">
    <name type="scientific">Mola mola</name>
    <name type="common">Ocean sunfish</name>
    <name type="synonym">Tetraodon mola</name>
    <dbReference type="NCBI Taxonomy" id="94237"/>
    <lineage>
        <taxon>Eukaryota</taxon>
        <taxon>Metazoa</taxon>
        <taxon>Chordata</taxon>
        <taxon>Craniata</taxon>
        <taxon>Vertebrata</taxon>
        <taxon>Euteleostomi</taxon>
        <taxon>Actinopterygii</taxon>
        <taxon>Neopterygii</taxon>
        <taxon>Teleostei</taxon>
        <taxon>Neoteleostei</taxon>
        <taxon>Acanthomorphata</taxon>
        <taxon>Eupercaria</taxon>
        <taxon>Tetraodontiformes</taxon>
        <taxon>Molidae</taxon>
        <taxon>Mola</taxon>
    </lineage>
</organism>
<dbReference type="Proteomes" id="UP000261620">
    <property type="component" value="Unplaced"/>
</dbReference>
<evidence type="ECO:0000313" key="13">
    <source>
        <dbReference type="Ensembl" id="ENSMMOP00000004014.1"/>
    </source>
</evidence>
<evidence type="ECO:0000256" key="8">
    <source>
        <dbReference type="ARBA" id="ARBA00023180"/>
    </source>
</evidence>
<protein>
    <recommendedName>
        <fullName evidence="12">Ionotropic glutamate receptor C-terminal domain-containing protein</fullName>
    </recommendedName>
</protein>
<evidence type="ECO:0000256" key="5">
    <source>
        <dbReference type="ARBA" id="ARBA00023065"/>
    </source>
</evidence>
<evidence type="ECO:0000256" key="1">
    <source>
        <dbReference type="ARBA" id="ARBA00004141"/>
    </source>
</evidence>
<evidence type="ECO:0000256" key="11">
    <source>
        <dbReference type="SAM" id="Phobius"/>
    </source>
</evidence>
<evidence type="ECO:0000256" key="2">
    <source>
        <dbReference type="ARBA" id="ARBA00022448"/>
    </source>
</evidence>
<reference evidence="13" key="1">
    <citation type="submission" date="2025-08" db="UniProtKB">
        <authorList>
            <consortium name="Ensembl"/>
        </authorList>
    </citation>
    <scope>IDENTIFICATION</scope>
</reference>
<keyword evidence="5" id="KW-0406">Ion transport</keyword>
<dbReference type="InterPro" id="IPR015683">
    <property type="entry name" value="Ionotropic_Glu_rcpt"/>
</dbReference>
<name>A0A3Q3W630_MOLML</name>
<evidence type="ECO:0000256" key="3">
    <source>
        <dbReference type="ARBA" id="ARBA00022692"/>
    </source>
</evidence>
<dbReference type="PANTHER" id="PTHR18966">
    <property type="entry name" value="IONOTROPIC GLUTAMATE RECEPTOR"/>
    <property type="match status" value="1"/>
</dbReference>
<keyword evidence="8" id="KW-0325">Glycoprotein</keyword>
<evidence type="ECO:0000256" key="6">
    <source>
        <dbReference type="ARBA" id="ARBA00023136"/>
    </source>
</evidence>
<dbReference type="STRING" id="94237.ENSMMOP00000004014"/>
<dbReference type="GO" id="GO:0016020">
    <property type="term" value="C:membrane"/>
    <property type="evidence" value="ECO:0007669"/>
    <property type="project" value="UniProtKB-SubCell"/>
</dbReference>
<dbReference type="OMA" id="NTHELGM"/>
<feature type="domain" description="Ionotropic glutamate receptor C-terminal" evidence="12">
    <location>
        <begin position="1"/>
        <end position="129"/>
    </location>
</feature>
<dbReference type="AlphaFoldDB" id="A0A3Q3W630"/>
<keyword evidence="2" id="KW-0813">Transport</keyword>
<reference evidence="13" key="2">
    <citation type="submission" date="2025-09" db="UniProtKB">
        <authorList>
            <consortium name="Ensembl"/>
        </authorList>
    </citation>
    <scope>IDENTIFICATION</scope>
</reference>
<keyword evidence="6 11" id="KW-0472">Membrane</keyword>
<dbReference type="SMART" id="SM00079">
    <property type="entry name" value="PBPe"/>
    <property type="match status" value="1"/>
</dbReference>
<keyword evidence="9" id="KW-1071">Ligand-gated ion channel</keyword>
<keyword evidence="4 11" id="KW-1133">Transmembrane helix</keyword>
<proteinExistence type="predicted"/>
<keyword evidence="10" id="KW-0407">Ion channel</keyword>
<dbReference type="Gene3D" id="3.40.190.10">
    <property type="entry name" value="Periplasmic binding protein-like II"/>
    <property type="match status" value="2"/>
</dbReference>
<evidence type="ECO:0000256" key="9">
    <source>
        <dbReference type="ARBA" id="ARBA00023286"/>
    </source>
</evidence>
<evidence type="ECO:0000256" key="10">
    <source>
        <dbReference type="ARBA" id="ARBA00023303"/>
    </source>
</evidence>
<keyword evidence="3 11" id="KW-0812">Transmembrane</keyword>
<keyword evidence="14" id="KW-1185">Reference proteome</keyword>
<dbReference type="SUPFAM" id="SSF53850">
    <property type="entry name" value="Periplasmic binding protein-like II"/>
    <property type="match status" value="1"/>
</dbReference>
<dbReference type="Ensembl" id="ENSMMOT00000004086.1">
    <property type="protein sequence ID" value="ENSMMOP00000004014.1"/>
    <property type="gene ID" value="ENSMMOG00000003209.1"/>
</dbReference>
<sequence length="231" mass="26018">LTVERMKSTIDSADDLAKQTKIEYGVVEDGSTITFFKKTKISMYDKMLEFMSSWRHSVMVNNTEESIHRVLTADYAFLMESTTIGLIDSKAYGVGTPMGSPYRDKIIIAILQFQEEGKLHMMKEKWWRGNGCPENESKDASACGVQNIGGIFIILAAGLVFSVFVAVGEFLYKSKQNSQLEKVRKTANFHLCFVNKKMIAEFPTVITCYAMKGILLAKTNLQKLKKPKKTP</sequence>
<evidence type="ECO:0000256" key="7">
    <source>
        <dbReference type="ARBA" id="ARBA00023170"/>
    </source>
</evidence>
<feature type="transmembrane region" description="Helical" evidence="11">
    <location>
        <begin position="148"/>
        <end position="172"/>
    </location>
</feature>
<dbReference type="GO" id="GO:0015276">
    <property type="term" value="F:ligand-gated monoatomic ion channel activity"/>
    <property type="evidence" value="ECO:0007669"/>
    <property type="project" value="InterPro"/>
</dbReference>
<evidence type="ECO:0000259" key="12">
    <source>
        <dbReference type="SMART" id="SM00079"/>
    </source>
</evidence>
<dbReference type="FunFam" id="3.40.190.10:FF:000240">
    <property type="entry name" value="Glutamate receptor ionotropic, kainate 2"/>
    <property type="match status" value="1"/>
</dbReference>
<evidence type="ECO:0000256" key="4">
    <source>
        <dbReference type="ARBA" id="ARBA00022989"/>
    </source>
</evidence>
<comment type="subcellular location">
    <subcellularLocation>
        <location evidence="1">Membrane</location>
        <topology evidence="1">Multi-pass membrane protein</topology>
    </subcellularLocation>
</comment>
<keyword evidence="7" id="KW-0675">Receptor</keyword>
<accession>A0A3Q3W630</accession>
<evidence type="ECO:0000313" key="14">
    <source>
        <dbReference type="Proteomes" id="UP000261620"/>
    </source>
</evidence>